<proteinExistence type="predicted"/>
<reference evidence="1 2" key="1">
    <citation type="journal article" date="2011" name="Science">
        <title>The ecoresponsive genome of Daphnia pulex.</title>
        <authorList>
            <person name="Colbourne J.K."/>
            <person name="Pfrender M.E."/>
            <person name="Gilbert D."/>
            <person name="Thomas W.K."/>
            <person name="Tucker A."/>
            <person name="Oakley T.H."/>
            <person name="Tokishita S."/>
            <person name="Aerts A."/>
            <person name="Arnold G.J."/>
            <person name="Basu M.K."/>
            <person name="Bauer D.J."/>
            <person name="Caceres C.E."/>
            <person name="Carmel L."/>
            <person name="Casola C."/>
            <person name="Choi J.H."/>
            <person name="Detter J.C."/>
            <person name="Dong Q."/>
            <person name="Dusheyko S."/>
            <person name="Eads B.D."/>
            <person name="Frohlich T."/>
            <person name="Geiler-Samerotte K.A."/>
            <person name="Gerlach D."/>
            <person name="Hatcher P."/>
            <person name="Jogdeo S."/>
            <person name="Krijgsveld J."/>
            <person name="Kriventseva E.V."/>
            <person name="Kultz D."/>
            <person name="Laforsch C."/>
            <person name="Lindquist E."/>
            <person name="Lopez J."/>
            <person name="Manak J.R."/>
            <person name="Muller J."/>
            <person name="Pangilinan J."/>
            <person name="Patwardhan R.P."/>
            <person name="Pitluck S."/>
            <person name="Pritham E.J."/>
            <person name="Rechtsteiner A."/>
            <person name="Rho M."/>
            <person name="Rogozin I.B."/>
            <person name="Sakarya O."/>
            <person name="Salamov A."/>
            <person name="Schaack S."/>
            <person name="Shapiro H."/>
            <person name="Shiga Y."/>
            <person name="Skalitzky C."/>
            <person name="Smith Z."/>
            <person name="Souvorov A."/>
            <person name="Sung W."/>
            <person name="Tang Z."/>
            <person name="Tsuchiya D."/>
            <person name="Tu H."/>
            <person name="Vos H."/>
            <person name="Wang M."/>
            <person name="Wolf Y.I."/>
            <person name="Yamagata H."/>
            <person name="Yamada T."/>
            <person name="Ye Y."/>
            <person name="Shaw J.R."/>
            <person name="Andrews J."/>
            <person name="Crease T.J."/>
            <person name="Tang H."/>
            <person name="Lucas S.M."/>
            <person name="Robertson H.M."/>
            <person name="Bork P."/>
            <person name="Koonin E.V."/>
            <person name="Zdobnov E.M."/>
            <person name="Grigoriev I.V."/>
            <person name="Lynch M."/>
            <person name="Boore J.L."/>
        </authorList>
    </citation>
    <scope>NUCLEOTIDE SEQUENCE [LARGE SCALE GENOMIC DNA]</scope>
</reference>
<organism evidence="1 2">
    <name type="scientific">Daphnia pulex</name>
    <name type="common">Water flea</name>
    <dbReference type="NCBI Taxonomy" id="6669"/>
    <lineage>
        <taxon>Eukaryota</taxon>
        <taxon>Metazoa</taxon>
        <taxon>Ecdysozoa</taxon>
        <taxon>Arthropoda</taxon>
        <taxon>Crustacea</taxon>
        <taxon>Branchiopoda</taxon>
        <taxon>Diplostraca</taxon>
        <taxon>Cladocera</taxon>
        <taxon>Anomopoda</taxon>
        <taxon>Daphniidae</taxon>
        <taxon>Daphnia</taxon>
    </lineage>
</organism>
<name>E9H457_DAPPU</name>
<dbReference type="AlphaFoldDB" id="E9H457"/>
<protein>
    <submittedName>
        <fullName evidence="1">Uncharacterized protein</fullName>
    </submittedName>
</protein>
<dbReference type="InParanoid" id="E9H457"/>
<gene>
    <name evidence="1" type="ORF">DAPPUDRAFT_253088</name>
</gene>
<keyword evidence="2" id="KW-1185">Reference proteome</keyword>
<sequence length="55" mass="6401">MRNKARLFNPSTFYADQLLNETAIGFSTTERLEIVNNDNNSVRLISSIRRYSSYI</sequence>
<accession>E9H457</accession>
<evidence type="ECO:0000313" key="2">
    <source>
        <dbReference type="Proteomes" id="UP000000305"/>
    </source>
</evidence>
<dbReference type="HOGENOM" id="CLU_3034514_0_0_1"/>
<evidence type="ECO:0000313" key="1">
    <source>
        <dbReference type="EMBL" id="EFX73456.1"/>
    </source>
</evidence>
<dbReference type="Proteomes" id="UP000000305">
    <property type="component" value="Unassembled WGS sequence"/>
</dbReference>
<dbReference type="EMBL" id="GL732590">
    <property type="protein sequence ID" value="EFX73456.1"/>
    <property type="molecule type" value="Genomic_DNA"/>
</dbReference>
<dbReference type="KEGG" id="dpx:DAPPUDRAFT_253088"/>